<dbReference type="PANTHER" id="PTHR38009:SF1">
    <property type="entry name" value="CONSERVED HYPOTHETICAL PHAGE TAIL PROTEIN"/>
    <property type="match status" value="1"/>
</dbReference>
<dbReference type="GO" id="GO:0005198">
    <property type="term" value="F:structural molecule activity"/>
    <property type="evidence" value="ECO:0007669"/>
    <property type="project" value="InterPro"/>
</dbReference>
<dbReference type="OrthoDB" id="9799891at2"/>
<gene>
    <name evidence="1" type="ORF">A9Q02_17125</name>
</gene>
<keyword evidence="2" id="KW-1185">Reference proteome</keyword>
<dbReference type="Proteomes" id="UP000220922">
    <property type="component" value="Unassembled WGS sequence"/>
</dbReference>
<accession>A0A2H3L6K0</accession>
<evidence type="ECO:0000313" key="2">
    <source>
        <dbReference type="Proteomes" id="UP000220922"/>
    </source>
</evidence>
<evidence type="ECO:0008006" key="3">
    <source>
        <dbReference type="Google" id="ProtNLM"/>
    </source>
</evidence>
<comment type="caution">
    <text evidence="1">The sequence shown here is derived from an EMBL/GenBank/DDBJ whole genome shotgun (WGS) entry which is preliminary data.</text>
</comment>
<dbReference type="Pfam" id="PF06841">
    <property type="entry name" value="Phage_T4_gp19"/>
    <property type="match status" value="1"/>
</dbReference>
<name>A0A2H3L6K0_9CHLR</name>
<dbReference type="EMBL" id="LYXE01000120">
    <property type="protein sequence ID" value="PDV97894.1"/>
    <property type="molecule type" value="Genomic_DNA"/>
</dbReference>
<evidence type="ECO:0000313" key="1">
    <source>
        <dbReference type="EMBL" id="PDV97894.1"/>
    </source>
</evidence>
<organism evidence="1 2">
    <name type="scientific">Candidatus Chloroploca asiatica</name>
    <dbReference type="NCBI Taxonomy" id="1506545"/>
    <lineage>
        <taxon>Bacteria</taxon>
        <taxon>Bacillati</taxon>
        <taxon>Chloroflexota</taxon>
        <taxon>Chloroflexia</taxon>
        <taxon>Chloroflexales</taxon>
        <taxon>Chloroflexineae</taxon>
        <taxon>Oscillochloridaceae</taxon>
        <taxon>Candidatus Chloroploca</taxon>
    </lineage>
</organism>
<protein>
    <recommendedName>
        <fullName evidence="3">Phage tail protein</fullName>
    </recommendedName>
</protein>
<dbReference type="InterPro" id="IPR011747">
    <property type="entry name" value="CHP02241"/>
</dbReference>
<reference evidence="1 2" key="1">
    <citation type="submission" date="2016-05" db="EMBL/GenBank/DDBJ databases">
        <authorList>
            <person name="Lavstsen T."/>
            <person name="Jespersen J.S."/>
        </authorList>
    </citation>
    <scope>NUCLEOTIDE SEQUENCE [LARGE SCALE GENOMIC DNA]</scope>
    <source>
        <strain evidence="1 2">B7-9</strain>
    </source>
</reference>
<sequence length="164" mass="18430">MTDSSPSLEVPLHIFRFKVEFQEASIDEAVGSAVSLVDGYFSEVSGLDATMEPKTIQVGGMNYGVVQRPGRVSFATVILRRGITTRRHLWQWFELMNVSGAYKHRLQVTITLQDHSGEPQLKWTLERAMPIRFKSPDLNAMTGDDVGIEEIHLAHEGLRYEVVG</sequence>
<dbReference type="NCBIfam" id="TIGR02241">
    <property type="entry name" value="conserved hypothetical phage tail region protein"/>
    <property type="match status" value="1"/>
</dbReference>
<dbReference type="AlphaFoldDB" id="A0A2H3L6K0"/>
<dbReference type="RefSeq" id="WP_097654037.1">
    <property type="nucleotide sequence ID" value="NZ_LYXE01000120.1"/>
</dbReference>
<dbReference type="InterPro" id="IPR010667">
    <property type="entry name" value="Phage_T4_Gp19"/>
</dbReference>
<proteinExistence type="predicted"/>
<dbReference type="PANTHER" id="PTHR38009">
    <property type="entry name" value="CONSERVED HYPOTHETICAL PHAGE TAIL PROTEIN"/>
    <property type="match status" value="1"/>
</dbReference>